<gene>
    <name evidence="2" type="ORF">GCM10010324_44530</name>
</gene>
<comment type="caution">
    <text evidence="2">The sequence shown here is derived from an EMBL/GenBank/DDBJ whole genome shotgun (WGS) entry which is preliminary data.</text>
</comment>
<name>A0ABQ2YT00_9ACTN</name>
<feature type="compositionally biased region" description="Basic and acidic residues" evidence="1">
    <location>
        <begin position="96"/>
        <end position="111"/>
    </location>
</feature>
<reference evidence="3" key="1">
    <citation type="journal article" date="2019" name="Int. J. Syst. Evol. Microbiol.">
        <title>The Global Catalogue of Microorganisms (GCM) 10K type strain sequencing project: providing services to taxonomists for standard genome sequencing and annotation.</title>
        <authorList>
            <consortium name="The Broad Institute Genomics Platform"/>
            <consortium name="The Broad Institute Genome Sequencing Center for Infectious Disease"/>
            <person name="Wu L."/>
            <person name="Ma J."/>
        </authorList>
    </citation>
    <scope>NUCLEOTIDE SEQUENCE [LARGE SCALE GENOMIC DNA]</scope>
    <source>
        <strain evidence="3">JCM 4586</strain>
    </source>
</reference>
<evidence type="ECO:0000256" key="1">
    <source>
        <dbReference type="SAM" id="MobiDB-lite"/>
    </source>
</evidence>
<protein>
    <submittedName>
        <fullName evidence="2">Uncharacterized protein</fullName>
    </submittedName>
</protein>
<evidence type="ECO:0000313" key="3">
    <source>
        <dbReference type="Proteomes" id="UP000659223"/>
    </source>
</evidence>
<proteinExistence type="predicted"/>
<feature type="compositionally biased region" description="Low complexity" evidence="1">
    <location>
        <begin position="68"/>
        <end position="81"/>
    </location>
</feature>
<sequence length="111" mass="11702">MPGQCDGGPAHGHFRRRASALCGHPPELCRAEDGVTTCSCGAQIFTDYRALGGAALDIAERSPEPSAGRTMRGTGTGMFTRNSTPGAEWMEGSSDETGRSDRYVDGDRSCC</sequence>
<organism evidence="2 3">
    <name type="scientific">Streptomyces hiroshimensis</name>
    <dbReference type="NCBI Taxonomy" id="66424"/>
    <lineage>
        <taxon>Bacteria</taxon>
        <taxon>Bacillati</taxon>
        <taxon>Actinomycetota</taxon>
        <taxon>Actinomycetes</taxon>
        <taxon>Kitasatosporales</taxon>
        <taxon>Streptomycetaceae</taxon>
        <taxon>Streptomyces</taxon>
    </lineage>
</organism>
<evidence type="ECO:0000313" key="2">
    <source>
        <dbReference type="EMBL" id="GGX93624.1"/>
    </source>
</evidence>
<feature type="region of interest" description="Disordered" evidence="1">
    <location>
        <begin position="59"/>
        <end position="111"/>
    </location>
</feature>
<dbReference type="EMBL" id="BMUT01000009">
    <property type="protein sequence ID" value="GGX93624.1"/>
    <property type="molecule type" value="Genomic_DNA"/>
</dbReference>
<accession>A0ABQ2YT00</accession>
<keyword evidence="3" id="KW-1185">Reference proteome</keyword>
<dbReference type="Proteomes" id="UP000659223">
    <property type="component" value="Unassembled WGS sequence"/>
</dbReference>